<evidence type="ECO:0000259" key="6">
    <source>
        <dbReference type="PROSITE" id="PS50026"/>
    </source>
</evidence>
<feature type="domain" description="EGF-like" evidence="6">
    <location>
        <begin position="551"/>
        <end position="586"/>
    </location>
</feature>
<dbReference type="InterPro" id="IPR001304">
    <property type="entry name" value="C-type_lectin-like"/>
</dbReference>
<dbReference type="SMART" id="SM00034">
    <property type="entry name" value="CLECT"/>
    <property type="match status" value="1"/>
</dbReference>
<dbReference type="PROSITE" id="PS50041">
    <property type="entry name" value="C_TYPE_LECTIN_2"/>
    <property type="match status" value="1"/>
</dbReference>
<keyword evidence="8" id="KW-1185">Reference proteome</keyword>
<evidence type="ECO:0000256" key="4">
    <source>
        <dbReference type="PROSITE-ProRule" id="PRU00076"/>
    </source>
</evidence>
<dbReference type="SUPFAM" id="SSF56436">
    <property type="entry name" value="C-type lectin-like"/>
    <property type="match status" value="1"/>
</dbReference>
<dbReference type="PROSITE" id="PS50026">
    <property type="entry name" value="EGF_3"/>
    <property type="match status" value="1"/>
</dbReference>
<keyword evidence="4" id="KW-1015">Disulfide bond</keyword>
<keyword evidence="2" id="KW-0964">Secreted</keyword>
<accession>A0A914XD92</accession>
<comment type="subcellular location">
    <subcellularLocation>
        <location evidence="1">Secreted</location>
    </subcellularLocation>
</comment>
<dbReference type="PANTHER" id="PTHR47324">
    <property type="entry name" value="PROTEIN IRG-7-RELATED"/>
    <property type="match status" value="1"/>
</dbReference>
<keyword evidence="4" id="KW-0245">EGF-like domain</keyword>
<dbReference type="Pfam" id="PF00059">
    <property type="entry name" value="Lectin_C"/>
    <property type="match status" value="1"/>
</dbReference>
<feature type="chain" id="PRO_5037126054" evidence="5">
    <location>
        <begin position="19"/>
        <end position="593"/>
    </location>
</feature>
<evidence type="ECO:0000313" key="9">
    <source>
        <dbReference type="WBParaSite" id="PSAMB.scaffold751size41986.g8459.t1"/>
    </source>
</evidence>
<comment type="caution">
    <text evidence="4">Lacks conserved residue(s) required for the propagation of feature annotation.</text>
</comment>
<protein>
    <submittedName>
        <fullName evidence="9">C-type lectin domain-containing protein</fullName>
    </submittedName>
</protein>
<name>A0A914XD92_9BILA</name>
<dbReference type="InterPro" id="IPR053295">
    <property type="entry name" value="Innate_immunity_reg"/>
</dbReference>
<evidence type="ECO:0000259" key="7">
    <source>
        <dbReference type="PROSITE" id="PS50041"/>
    </source>
</evidence>
<dbReference type="CDD" id="cd00037">
    <property type="entry name" value="CLECT"/>
    <property type="match status" value="1"/>
</dbReference>
<evidence type="ECO:0000256" key="2">
    <source>
        <dbReference type="ARBA" id="ARBA00022525"/>
    </source>
</evidence>
<dbReference type="PANTHER" id="PTHR47324:SF3">
    <property type="entry name" value="EGF-LIKE DOMAIN-CONTAINING PROTEIN"/>
    <property type="match status" value="1"/>
</dbReference>
<sequence length="593" mass="64898">MHCLSIIVSLSLVVTISSQVCPDGWRASQVFPNKCYYVASQKRIWFDAEAYCQNAQPNAHLTTIGSAFENSNVDAIVLSTSAASNCHQFWIGANDIDQTGQFAWMDGSPWGYANWASVECTQNMTSPFGAVTNVSLGIVLLNSASMAGDAADSIMQGMDSFFNYADANYPGYYQNFVVTKFNSTASPTDLYTNRYLAWRDMQISADPDTACNAQQTLLALNNTISHPAFVPGSQVFVFTNALFGDASNIDALQKLISQKRPKLMFFIIADSGDCSDELLSNPDAMTVYRQLAAITGGFAARVSKTDFQPLIQSMAPISYQAQTMSQMDVDDCRIATKETLILSRFGQTSFAINVIAIGQLPMVIVQDIITNQNTTYRTPDVTNYEFNLFQLTILKGLHSVYFSTLYIPAAEPCQFRMFESSNYQIDYGFTDDPKDDLTSTYPIFDPLSNSGSITLSVYSSSAAETAGASNYVYTTTSSGRGSCGYETYFKYPWTCLAPGQFFFMRFVNSFNGNFFIRSAVTQCRKDSEQLQCLNGGTPNGATCTCTAGLWSGTYCEIPICYNGGSATAENLMYCACPLTISGAHCENSSVVCS</sequence>
<keyword evidence="3 5" id="KW-0732">Signal</keyword>
<organism evidence="8 9">
    <name type="scientific">Plectus sambesii</name>
    <dbReference type="NCBI Taxonomy" id="2011161"/>
    <lineage>
        <taxon>Eukaryota</taxon>
        <taxon>Metazoa</taxon>
        <taxon>Ecdysozoa</taxon>
        <taxon>Nematoda</taxon>
        <taxon>Chromadorea</taxon>
        <taxon>Plectida</taxon>
        <taxon>Plectina</taxon>
        <taxon>Plectoidea</taxon>
        <taxon>Plectidae</taxon>
        <taxon>Plectus</taxon>
    </lineage>
</organism>
<feature type="signal peptide" evidence="5">
    <location>
        <begin position="1"/>
        <end position="18"/>
    </location>
</feature>
<dbReference type="AlphaFoldDB" id="A0A914XD92"/>
<proteinExistence type="predicted"/>
<dbReference type="InterPro" id="IPR016186">
    <property type="entry name" value="C-type_lectin-like/link_sf"/>
</dbReference>
<dbReference type="Gene3D" id="3.10.100.10">
    <property type="entry name" value="Mannose-Binding Protein A, subunit A"/>
    <property type="match status" value="1"/>
</dbReference>
<dbReference type="WBParaSite" id="PSAMB.scaffold751size41986.g8459.t1">
    <property type="protein sequence ID" value="PSAMB.scaffold751size41986.g8459.t1"/>
    <property type="gene ID" value="PSAMB.scaffold751size41986.g8459"/>
</dbReference>
<dbReference type="InterPro" id="IPR000742">
    <property type="entry name" value="EGF"/>
</dbReference>
<evidence type="ECO:0000256" key="3">
    <source>
        <dbReference type="ARBA" id="ARBA00022729"/>
    </source>
</evidence>
<dbReference type="InterPro" id="IPR056861">
    <property type="entry name" value="HMCN1-like_VWA"/>
</dbReference>
<dbReference type="Pfam" id="PF25106">
    <property type="entry name" value="VWA_4"/>
    <property type="match status" value="1"/>
</dbReference>
<evidence type="ECO:0000313" key="8">
    <source>
        <dbReference type="Proteomes" id="UP000887566"/>
    </source>
</evidence>
<dbReference type="InterPro" id="IPR016187">
    <property type="entry name" value="CTDL_fold"/>
</dbReference>
<dbReference type="PROSITE" id="PS00022">
    <property type="entry name" value="EGF_1"/>
    <property type="match status" value="1"/>
</dbReference>
<feature type="disulfide bond" evidence="4">
    <location>
        <begin position="576"/>
        <end position="585"/>
    </location>
</feature>
<dbReference type="Proteomes" id="UP000887566">
    <property type="component" value="Unplaced"/>
</dbReference>
<evidence type="ECO:0000256" key="5">
    <source>
        <dbReference type="SAM" id="SignalP"/>
    </source>
</evidence>
<evidence type="ECO:0000256" key="1">
    <source>
        <dbReference type="ARBA" id="ARBA00004613"/>
    </source>
</evidence>
<feature type="domain" description="C-type lectin" evidence="7">
    <location>
        <begin position="31"/>
        <end position="120"/>
    </location>
</feature>
<reference evidence="9" key="1">
    <citation type="submission" date="2022-11" db="UniProtKB">
        <authorList>
            <consortium name="WormBaseParasite"/>
        </authorList>
    </citation>
    <scope>IDENTIFICATION</scope>
</reference>